<evidence type="ECO:0000256" key="1">
    <source>
        <dbReference type="ARBA" id="ARBA00009477"/>
    </source>
</evidence>
<dbReference type="PANTHER" id="PTHR30097:SF4">
    <property type="entry name" value="SLR6042 PROTEIN"/>
    <property type="match status" value="1"/>
</dbReference>
<dbReference type="GO" id="GO:0060003">
    <property type="term" value="P:copper ion export"/>
    <property type="evidence" value="ECO:0007669"/>
    <property type="project" value="TreeGrafter"/>
</dbReference>
<dbReference type="Gene3D" id="2.40.50.100">
    <property type="match status" value="1"/>
</dbReference>
<protein>
    <submittedName>
        <fullName evidence="4">Uncharacterized protein</fullName>
    </submittedName>
</protein>
<dbReference type="SUPFAM" id="SSF111369">
    <property type="entry name" value="HlyD-like secretion proteins"/>
    <property type="match status" value="1"/>
</dbReference>
<comment type="similarity">
    <text evidence="1">Belongs to the membrane fusion protein (MFP) (TC 8.A.1) family.</text>
</comment>
<dbReference type="EMBL" id="OENF01000040">
    <property type="protein sequence ID" value="SOS75615.1"/>
    <property type="molecule type" value="Genomic_DNA"/>
</dbReference>
<dbReference type="PROSITE" id="PS51257">
    <property type="entry name" value="PROKAR_LIPOPROTEIN"/>
    <property type="match status" value="1"/>
</dbReference>
<gene>
    <name evidence="4" type="ORF">TNO020_50015</name>
</gene>
<proteinExistence type="inferred from homology"/>
<dbReference type="InterPro" id="IPR051909">
    <property type="entry name" value="MFP_Cation_Efflux"/>
</dbReference>
<accession>A0A2H1YJE2</accession>
<feature type="compositionally biased region" description="Basic and acidic residues" evidence="3">
    <location>
        <begin position="52"/>
        <end position="66"/>
    </location>
</feature>
<evidence type="ECO:0000256" key="2">
    <source>
        <dbReference type="ARBA" id="ARBA00022448"/>
    </source>
</evidence>
<dbReference type="Gene3D" id="2.40.30.170">
    <property type="match status" value="1"/>
</dbReference>
<reference evidence="5" key="1">
    <citation type="submission" date="2017-11" db="EMBL/GenBank/DDBJ databases">
        <authorList>
            <person name="Duchaud E."/>
        </authorList>
    </citation>
    <scope>NUCLEOTIDE SEQUENCE [LARGE SCALE GENOMIC DNA]</scope>
    <source>
        <strain evidence="5">Tenacibaculum sp. TNO020</strain>
    </source>
</reference>
<sequence length="415" mass="45959">MKKYINIISLLITIVSIISCNSKKEDHTGHDHASEEKTGTHKKNKGKNNGKNKSEHQVENEEHAENELHLTSAQIASANIKTAEITQRKIRNSIAVTGTIEVPPQSKATIYAPLESFVYKTYLLPGDKVKKGQTVAVLQHPNFIKLQYSYLEAVNNNKVTKADYERKKMLLANEITSKKSFQIAEGIYNSSKSLVESYASQLKMANLSPNTISKNGIQQYVYIKAPISGYVVENNLNKGMFLAGNSKMMEIIDTDHMHAELNVFGTDITKIKKGDSFVFKPSGIDSEYQGYIKLISQKVNDKTKTINVHGHFEDEKNNLKSGMFINADVLLGGKKIMAVPQTAIIEKEGESFVFMAKSTVEFIPLKVTLGNNDAGFVAIKTIEGNNFDIKIVTQGAHILKGKLLQQAGGMEGHAH</sequence>
<dbReference type="Proteomes" id="UP000234211">
    <property type="component" value="Unassembled WGS sequence"/>
</dbReference>
<dbReference type="Gene3D" id="1.10.287.470">
    <property type="entry name" value="Helix hairpin bin"/>
    <property type="match status" value="1"/>
</dbReference>
<dbReference type="OrthoDB" id="9814657at2"/>
<feature type="region of interest" description="Disordered" evidence="3">
    <location>
        <begin position="24"/>
        <end position="66"/>
    </location>
</feature>
<keyword evidence="5" id="KW-1185">Reference proteome</keyword>
<dbReference type="GO" id="GO:0016020">
    <property type="term" value="C:membrane"/>
    <property type="evidence" value="ECO:0007669"/>
    <property type="project" value="InterPro"/>
</dbReference>
<dbReference type="AlphaFoldDB" id="A0A2H1YJE2"/>
<dbReference type="InterPro" id="IPR006143">
    <property type="entry name" value="RND_pump_MFP"/>
</dbReference>
<evidence type="ECO:0000313" key="5">
    <source>
        <dbReference type="Proteomes" id="UP000234211"/>
    </source>
</evidence>
<keyword evidence="2" id="KW-0813">Transport</keyword>
<dbReference type="PANTHER" id="PTHR30097">
    <property type="entry name" value="CATION EFFLUX SYSTEM PROTEIN CUSB"/>
    <property type="match status" value="1"/>
</dbReference>
<feature type="compositionally biased region" description="Basic residues" evidence="3">
    <location>
        <begin position="40"/>
        <end position="50"/>
    </location>
</feature>
<dbReference type="NCBIfam" id="TIGR01730">
    <property type="entry name" value="RND_mfp"/>
    <property type="match status" value="1"/>
</dbReference>
<dbReference type="GO" id="GO:0022857">
    <property type="term" value="F:transmembrane transporter activity"/>
    <property type="evidence" value="ECO:0007669"/>
    <property type="project" value="InterPro"/>
</dbReference>
<dbReference type="RefSeq" id="WP_101918245.1">
    <property type="nucleotide sequence ID" value="NZ_OENF01000040.1"/>
</dbReference>
<name>A0A2H1YJE2_9FLAO</name>
<feature type="compositionally biased region" description="Basic and acidic residues" evidence="3">
    <location>
        <begin position="24"/>
        <end position="39"/>
    </location>
</feature>
<dbReference type="GO" id="GO:0015679">
    <property type="term" value="P:plasma membrane copper ion transport"/>
    <property type="evidence" value="ECO:0007669"/>
    <property type="project" value="TreeGrafter"/>
</dbReference>
<organism evidence="4 5">
    <name type="scientific">Tenacibaculum piscium</name>
    <dbReference type="NCBI Taxonomy" id="1458515"/>
    <lineage>
        <taxon>Bacteria</taxon>
        <taxon>Pseudomonadati</taxon>
        <taxon>Bacteroidota</taxon>
        <taxon>Flavobacteriia</taxon>
        <taxon>Flavobacteriales</taxon>
        <taxon>Flavobacteriaceae</taxon>
        <taxon>Tenacibaculum</taxon>
    </lineage>
</organism>
<dbReference type="Gene3D" id="2.40.420.20">
    <property type="match status" value="1"/>
</dbReference>
<evidence type="ECO:0000256" key="3">
    <source>
        <dbReference type="SAM" id="MobiDB-lite"/>
    </source>
</evidence>
<evidence type="ECO:0000313" key="4">
    <source>
        <dbReference type="EMBL" id="SOS75615.1"/>
    </source>
</evidence>
<dbReference type="GO" id="GO:0030313">
    <property type="term" value="C:cell envelope"/>
    <property type="evidence" value="ECO:0007669"/>
    <property type="project" value="TreeGrafter"/>
</dbReference>